<keyword evidence="3" id="KW-1185">Reference proteome</keyword>
<dbReference type="EMBL" id="QWKU01000001">
    <property type="protein sequence ID" value="RID94637.1"/>
    <property type="molecule type" value="Genomic_DNA"/>
</dbReference>
<dbReference type="InterPro" id="IPR007044">
    <property type="entry name" value="Cyclodeamin/CycHdrlase"/>
</dbReference>
<dbReference type="InterPro" id="IPR036178">
    <property type="entry name" value="Formintransfe-cycloase-like_sf"/>
</dbReference>
<name>A0ABX9MBT0_9FIRM</name>
<accession>A0ABX9MBT0</accession>
<reference evidence="2 3" key="1">
    <citation type="submission" date="2018-08" db="EMBL/GenBank/DDBJ databases">
        <title>Draft genome sequence of Dialister pneumosintes KCOM 1685.</title>
        <authorList>
            <person name="Kook J.-K."/>
            <person name="Park S.-N."/>
            <person name="Lim Y.K."/>
        </authorList>
    </citation>
    <scope>NUCLEOTIDE SEQUENCE [LARGE SCALE GENOMIC DNA]</scope>
    <source>
        <strain evidence="2 3">KCOM 1685</strain>
    </source>
</reference>
<dbReference type="Gene3D" id="1.20.120.680">
    <property type="entry name" value="Formiminotetrahydrofolate cyclodeaminase monomer, up-and-down helical bundle"/>
    <property type="match status" value="1"/>
</dbReference>
<dbReference type="SUPFAM" id="SSF101262">
    <property type="entry name" value="Methenyltetrahydrofolate cyclohydrolase-like"/>
    <property type="match status" value="1"/>
</dbReference>
<protein>
    <recommendedName>
        <fullName evidence="1">Cyclodeaminase/cyclohydrolase domain-containing protein</fullName>
    </recommendedName>
</protein>
<dbReference type="Pfam" id="PF04961">
    <property type="entry name" value="FTCD_C"/>
    <property type="match status" value="1"/>
</dbReference>
<sequence length="212" mass="24107">MRYNMKTTIWHKKTIEEYLTALGSKSETPAGGVQAAFIGAQACAMACMSVQFTLSNKKYNDLHPKAALWLETLQLAQSTMLDLMQKDSRCFTKAMEIWRLPKETENRKEKMQEGFRLALHAPKLMVQTMINMYPIFKEIILEGNVNLVSDSLIAGECAVTATISALLNVKINTIYISDNCEKEKLQAAIIDGEKQAEQFSIFLKKQRETRFR</sequence>
<evidence type="ECO:0000313" key="2">
    <source>
        <dbReference type="EMBL" id="RID94637.1"/>
    </source>
</evidence>
<dbReference type="Proteomes" id="UP000266262">
    <property type="component" value="Unassembled WGS sequence"/>
</dbReference>
<organism evidence="2 3">
    <name type="scientific">Dialister pneumosintes</name>
    <dbReference type="NCBI Taxonomy" id="39950"/>
    <lineage>
        <taxon>Bacteria</taxon>
        <taxon>Bacillati</taxon>
        <taxon>Bacillota</taxon>
        <taxon>Negativicutes</taxon>
        <taxon>Veillonellales</taxon>
        <taxon>Veillonellaceae</taxon>
        <taxon>Dialister</taxon>
    </lineage>
</organism>
<feature type="domain" description="Cyclodeaminase/cyclohydrolase" evidence="1">
    <location>
        <begin position="14"/>
        <end position="188"/>
    </location>
</feature>
<proteinExistence type="predicted"/>
<comment type="caution">
    <text evidence="2">The sequence shown here is derived from an EMBL/GenBank/DDBJ whole genome shotgun (WGS) entry which is preliminary data.</text>
</comment>
<evidence type="ECO:0000313" key="3">
    <source>
        <dbReference type="Proteomes" id="UP000266262"/>
    </source>
</evidence>
<gene>
    <name evidence="2" type="ORF">DX915_03785</name>
</gene>
<evidence type="ECO:0000259" key="1">
    <source>
        <dbReference type="Pfam" id="PF04961"/>
    </source>
</evidence>